<evidence type="ECO:0000256" key="8">
    <source>
        <dbReference type="ARBA" id="ARBA00022824"/>
    </source>
</evidence>
<dbReference type="InterPro" id="IPR036396">
    <property type="entry name" value="Cyt_P450_sf"/>
</dbReference>
<keyword evidence="10 15" id="KW-0560">Oxidoreductase</keyword>
<keyword evidence="11 14" id="KW-0408">Iron</keyword>
<feature type="domain" description="Ig-like" evidence="17">
    <location>
        <begin position="1"/>
        <end position="57"/>
    </location>
</feature>
<keyword evidence="9" id="KW-0492">Microsome</keyword>
<evidence type="ECO:0000256" key="9">
    <source>
        <dbReference type="ARBA" id="ARBA00022848"/>
    </source>
</evidence>
<keyword evidence="7 14" id="KW-0479">Metal-binding</keyword>
<evidence type="ECO:0000256" key="15">
    <source>
        <dbReference type="RuleBase" id="RU000461"/>
    </source>
</evidence>
<dbReference type="InterPro" id="IPR036179">
    <property type="entry name" value="Ig-like_dom_sf"/>
</dbReference>
<evidence type="ECO:0000259" key="17">
    <source>
        <dbReference type="PROSITE" id="PS50835"/>
    </source>
</evidence>
<keyword evidence="12 15" id="KW-0503">Monooxygenase</keyword>
<keyword evidence="16" id="KW-0812">Transmembrane</keyword>
<dbReference type="PRINTS" id="PR00463">
    <property type="entry name" value="EP450I"/>
</dbReference>
<dbReference type="PANTHER" id="PTHR24292">
    <property type="entry name" value="CYTOCHROME P450"/>
    <property type="match status" value="1"/>
</dbReference>
<dbReference type="PROSITE" id="PS00086">
    <property type="entry name" value="CYTOCHROME_P450"/>
    <property type="match status" value="1"/>
</dbReference>
<dbReference type="Pfam" id="PF00067">
    <property type="entry name" value="p450"/>
    <property type="match status" value="1"/>
</dbReference>
<evidence type="ECO:0000256" key="7">
    <source>
        <dbReference type="ARBA" id="ARBA00022723"/>
    </source>
</evidence>
<evidence type="ECO:0000256" key="6">
    <source>
        <dbReference type="ARBA" id="ARBA00022617"/>
    </source>
</evidence>
<evidence type="ECO:0000256" key="16">
    <source>
        <dbReference type="SAM" id="Phobius"/>
    </source>
</evidence>
<evidence type="ECO:0000313" key="18">
    <source>
        <dbReference type="EMBL" id="KAK8397307.1"/>
    </source>
</evidence>
<feature type="binding site" description="axial binding residue" evidence="14">
    <location>
        <position position="612"/>
    </location>
    <ligand>
        <name>heme</name>
        <dbReference type="ChEBI" id="CHEBI:30413"/>
    </ligand>
    <ligandPart>
        <name>Fe</name>
        <dbReference type="ChEBI" id="CHEBI:18248"/>
    </ligandPart>
</feature>
<sequence>MVTWMKRDEDQLLTVGSQVYSSEARYSVSHSRHQKMWELSIRDVRFSDAGLYECQLTTHPPASLFFWLRVVEARAVIRGGPAVHVPTGGRFTLHCAVHLATETPSYIFWFHNGTMVNFLPRRGLRVEPRGHASSVLRVSRVMWQDAGTYTCEPHRAVPANMTVHVVEEMWLEVLAVVVALVAVLLGYSKYKRAYWSFRGVPSAPNSLPFVGHTVPLMKKASWLYTDKLYREQGANKVLGLYLFHVPRLFVTDPELVKTLLVKDFDHFADRVNLSINNEEEEYLNELLTKVKGDHWKGVRSVLSPSFTSGRLKTMFPLVEDKADQLITYIKKQIKSDPAIQLKETFGLYTLEVISSCAFGVETNALTDGNSIFKEKVDALSKPSKWRILKILGALMIPWVYKILKIRISTPENTFFKEVVEENIRKREKGEKRGDFLDIMLEAREDQQNPSAKTPKYKLENKTVVANSFLFIIAGFDTTATTLSLVTFQLARYKHYQDRVREELREIIKENGTLTYQTVMETKLLDAVIQETLRMYPPAHATERQCTKEYKLAEPEITITSDVVITVPIWSLHHDPRYWEAPGTFMPERFLPENKDKIVSGTFLPFGLGPRNCIGMRFALMETKIALAKTLLNFQISCVPGEEELMLDPTPGLLRAAKNTRLVFTPLE</sequence>
<comment type="caution">
    <text evidence="18">The sequence shown here is derived from an EMBL/GenBank/DDBJ whole genome shotgun (WGS) entry which is preliminary data.</text>
</comment>
<reference evidence="18 19" key="1">
    <citation type="submission" date="2023-03" db="EMBL/GenBank/DDBJ databases">
        <title>High-quality genome of Scylla paramamosain provides insights in environmental adaptation.</title>
        <authorList>
            <person name="Zhang L."/>
        </authorList>
    </citation>
    <scope>NUCLEOTIDE SEQUENCE [LARGE SCALE GENOMIC DNA]</scope>
    <source>
        <strain evidence="18">LZ_2023a</strain>
        <tissue evidence="18">Muscle</tissue>
    </source>
</reference>
<keyword evidence="6 14" id="KW-0349">Heme</keyword>
<evidence type="ECO:0000256" key="1">
    <source>
        <dbReference type="ARBA" id="ARBA00001971"/>
    </source>
</evidence>
<dbReference type="CDD" id="cd11056">
    <property type="entry name" value="CYP6-like"/>
    <property type="match status" value="1"/>
</dbReference>
<dbReference type="InterPro" id="IPR050476">
    <property type="entry name" value="Insect_CytP450_Detox"/>
</dbReference>
<dbReference type="GO" id="GO:0016705">
    <property type="term" value="F:oxidoreductase activity, acting on paired donors, with incorporation or reduction of molecular oxygen"/>
    <property type="evidence" value="ECO:0007669"/>
    <property type="project" value="InterPro"/>
</dbReference>
<evidence type="ECO:0000256" key="12">
    <source>
        <dbReference type="ARBA" id="ARBA00023033"/>
    </source>
</evidence>
<protein>
    <recommendedName>
        <fullName evidence="17">Ig-like domain-containing protein</fullName>
    </recommendedName>
</protein>
<dbReference type="SMART" id="SM00409">
    <property type="entry name" value="IG"/>
    <property type="match status" value="2"/>
</dbReference>
<dbReference type="GO" id="GO:0004497">
    <property type="term" value="F:monooxygenase activity"/>
    <property type="evidence" value="ECO:0007669"/>
    <property type="project" value="UniProtKB-KW"/>
</dbReference>
<evidence type="ECO:0000256" key="13">
    <source>
        <dbReference type="ARBA" id="ARBA00023136"/>
    </source>
</evidence>
<dbReference type="CDD" id="cd00096">
    <property type="entry name" value="Ig"/>
    <property type="match status" value="1"/>
</dbReference>
<keyword evidence="19" id="KW-1185">Reference proteome</keyword>
<comment type="similarity">
    <text evidence="5 15">Belongs to the cytochrome P450 family.</text>
</comment>
<organism evidence="18 19">
    <name type="scientific">Scylla paramamosain</name>
    <name type="common">Mud crab</name>
    <dbReference type="NCBI Taxonomy" id="85552"/>
    <lineage>
        <taxon>Eukaryota</taxon>
        <taxon>Metazoa</taxon>
        <taxon>Ecdysozoa</taxon>
        <taxon>Arthropoda</taxon>
        <taxon>Crustacea</taxon>
        <taxon>Multicrustacea</taxon>
        <taxon>Malacostraca</taxon>
        <taxon>Eumalacostraca</taxon>
        <taxon>Eucarida</taxon>
        <taxon>Decapoda</taxon>
        <taxon>Pleocyemata</taxon>
        <taxon>Brachyura</taxon>
        <taxon>Eubrachyura</taxon>
        <taxon>Portunoidea</taxon>
        <taxon>Portunidae</taxon>
        <taxon>Portuninae</taxon>
        <taxon>Scylla</taxon>
    </lineage>
</organism>
<dbReference type="InterPro" id="IPR017972">
    <property type="entry name" value="Cyt_P450_CS"/>
</dbReference>
<evidence type="ECO:0000256" key="10">
    <source>
        <dbReference type="ARBA" id="ARBA00023002"/>
    </source>
</evidence>
<dbReference type="InterPro" id="IPR003599">
    <property type="entry name" value="Ig_sub"/>
</dbReference>
<dbReference type="SUPFAM" id="SSF48264">
    <property type="entry name" value="Cytochrome P450"/>
    <property type="match status" value="1"/>
</dbReference>
<evidence type="ECO:0000256" key="5">
    <source>
        <dbReference type="ARBA" id="ARBA00010617"/>
    </source>
</evidence>
<comment type="cofactor">
    <cofactor evidence="1 14">
        <name>heme</name>
        <dbReference type="ChEBI" id="CHEBI:30413"/>
    </cofactor>
</comment>
<dbReference type="GO" id="GO:0020037">
    <property type="term" value="F:heme binding"/>
    <property type="evidence" value="ECO:0007669"/>
    <property type="project" value="InterPro"/>
</dbReference>
<evidence type="ECO:0000313" key="19">
    <source>
        <dbReference type="Proteomes" id="UP001487740"/>
    </source>
</evidence>
<dbReference type="InterPro" id="IPR007110">
    <property type="entry name" value="Ig-like_dom"/>
</dbReference>
<dbReference type="InterPro" id="IPR013783">
    <property type="entry name" value="Ig-like_fold"/>
</dbReference>
<dbReference type="Pfam" id="PF13927">
    <property type="entry name" value="Ig_3"/>
    <property type="match status" value="1"/>
</dbReference>
<dbReference type="SUPFAM" id="SSF48726">
    <property type="entry name" value="Immunoglobulin"/>
    <property type="match status" value="2"/>
</dbReference>
<proteinExistence type="inferred from homology"/>
<feature type="transmembrane region" description="Helical" evidence="16">
    <location>
        <begin position="468"/>
        <end position="490"/>
    </location>
</feature>
<evidence type="ECO:0000256" key="2">
    <source>
        <dbReference type="ARBA" id="ARBA00003690"/>
    </source>
</evidence>
<dbReference type="Proteomes" id="UP001487740">
    <property type="component" value="Unassembled WGS sequence"/>
</dbReference>
<dbReference type="InterPro" id="IPR002401">
    <property type="entry name" value="Cyt_P450_E_grp-I"/>
</dbReference>
<keyword evidence="8" id="KW-0256">Endoplasmic reticulum</keyword>
<comment type="function">
    <text evidence="2">May be involved in the metabolism of insect hormones and in the breakdown of synthetic insecticides.</text>
</comment>
<keyword evidence="13 16" id="KW-0472">Membrane</keyword>
<dbReference type="PROSITE" id="PS50835">
    <property type="entry name" value="IG_LIKE"/>
    <property type="match status" value="2"/>
</dbReference>
<feature type="domain" description="Ig-like" evidence="17">
    <location>
        <begin position="60"/>
        <end position="162"/>
    </location>
</feature>
<evidence type="ECO:0000256" key="3">
    <source>
        <dbReference type="ARBA" id="ARBA00004174"/>
    </source>
</evidence>
<gene>
    <name evidence="18" type="ORF">O3P69_004780</name>
</gene>
<dbReference type="GO" id="GO:0005506">
    <property type="term" value="F:iron ion binding"/>
    <property type="evidence" value="ECO:0007669"/>
    <property type="project" value="InterPro"/>
</dbReference>
<evidence type="ECO:0000256" key="14">
    <source>
        <dbReference type="PIRSR" id="PIRSR602401-1"/>
    </source>
</evidence>
<dbReference type="Gene3D" id="1.10.630.10">
    <property type="entry name" value="Cytochrome P450"/>
    <property type="match status" value="1"/>
</dbReference>
<keyword evidence="16" id="KW-1133">Transmembrane helix</keyword>
<feature type="transmembrane region" description="Helical" evidence="16">
    <location>
        <begin position="169"/>
        <end position="188"/>
    </location>
</feature>
<dbReference type="EMBL" id="JARAKH010000014">
    <property type="protein sequence ID" value="KAK8397307.1"/>
    <property type="molecule type" value="Genomic_DNA"/>
</dbReference>
<dbReference type="Gene3D" id="2.60.40.10">
    <property type="entry name" value="Immunoglobulins"/>
    <property type="match status" value="2"/>
</dbReference>
<dbReference type="AlphaFoldDB" id="A0AAW0UGK8"/>
<dbReference type="GO" id="GO:0005789">
    <property type="term" value="C:endoplasmic reticulum membrane"/>
    <property type="evidence" value="ECO:0007669"/>
    <property type="project" value="UniProtKB-SubCell"/>
</dbReference>
<name>A0AAW0UGK8_SCYPA</name>
<dbReference type="FunFam" id="1.10.630.10:FF:000042">
    <property type="entry name" value="Cytochrome P450"/>
    <property type="match status" value="1"/>
</dbReference>
<dbReference type="InterPro" id="IPR001128">
    <property type="entry name" value="Cyt_P450"/>
</dbReference>
<comment type="subcellular location">
    <subcellularLocation>
        <location evidence="4">Endoplasmic reticulum membrane</location>
        <topology evidence="4">Peripheral membrane protein</topology>
    </subcellularLocation>
    <subcellularLocation>
        <location evidence="3">Microsome membrane</location>
        <topology evidence="3">Peripheral membrane protein</topology>
    </subcellularLocation>
</comment>
<evidence type="ECO:0000256" key="4">
    <source>
        <dbReference type="ARBA" id="ARBA00004406"/>
    </source>
</evidence>
<accession>A0AAW0UGK8</accession>
<evidence type="ECO:0000256" key="11">
    <source>
        <dbReference type="ARBA" id="ARBA00023004"/>
    </source>
</evidence>
<dbReference type="PRINTS" id="PR00385">
    <property type="entry name" value="P450"/>
</dbReference>
<dbReference type="PANTHER" id="PTHR24292:SF84">
    <property type="entry name" value="CYTOCHROME P450 28A5-RELATED"/>
    <property type="match status" value="1"/>
</dbReference>